<organism evidence="1">
    <name type="scientific">Anguilla anguilla</name>
    <name type="common">European freshwater eel</name>
    <name type="synonym">Muraena anguilla</name>
    <dbReference type="NCBI Taxonomy" id="7936"/>
    <lineage>
        <taxon>Eukaryota</taxon>
        <taxon>Metazoa</taxon>
        <taxon>Chordata</taxon>
        <taxon>Craniata</taxon>
        <taxon>Vertebrata</taxon>
        <taxon>Euteleostomi</taxon>
        <taxon>Actinopterygii</taxon>
        <taxon>Neopterygii</taxon>
        <taxon>Teleostei</taxon>
        <taxon>Anguilliformes</taxon>
        <taxon>Anguillidae</taxon>
        <taxon>Anguilla</taxon>
    </lineage>
</organism>
<name>A0A0E9V363_ANGAN</name>
<evidence type="ECO:0000313" key="1">
    <source>
        <dbReference type="EMBL" id="JAH71865.1"/>
    </source>
</evidence>
<dbReference type="AlphaFoldDB" id="A0A0E9V363"/>
<accession>A0A0E9V363</accession>
<protein>
    <submittedName>
        <fullName evidence="1">Uncharacterized protein</fullName>
    </submittedName>
</protein>
<dbReference type="EMBL" id="GBXM01036712">
    <property type="protein sequence ID" value="JAH71865.1"/>
    <property type="molecule type" value="Transcribed_RNA"/>
</dbReference>
<sequence>MELWGPDCRTDLIYTAGHELGDTGEREKERERN</sequence>
<reference evidence="1" key="1">
    <citation type="submission" date="2014-11" db="EMBL/GenBank/DDBJ databases">
        <authorList>
            <person name="Amaro Gonzalez C."/>
        </authorList>
    </citation>
    <scope>NUCLEOTIDE SEQUENCE</scope>
</reference>
<reference evidence="1" key="2">
    <citation type="journal article" date="2015" name="Fish Shellfish Immunol.">
        <title>Early steps in the European eel (Anguilla anguilla)-Vibrio vulnificus interaction in the gills: Role of the RtxA13 toxin.</title>
        <authorList>
            <person name="Callol A."/>
            <person name="Pajuelo D."/>
            <person name="Ebbesson L."/>
            <person name="Teles M."/>
            <person name="MacKenzie S."/>
            <person name="Amaro C."/>
        </authorList>
    </citation>
    <scope>NUCLEOTIDE SEQUENCE</scope>
</reference>
<proteinExistence type="predicted"/>